<protein>
    <submittedName>
        <fullName evidence="6">Flavin reductase family protein</fullName>
        <ecNumber evidence="5">1.5.1.-</ecNumber>
    </submittedName>
</protein>
<dbReference type="EC" id="1.5.1.-" evidence="5"/>
<dbReference type="Proteomes" id="UP000591071">
    <property type="component" value="Unassembled WGS sequence"/>
</dbReference>
<dbReference type="RefSeq" id="WP_075582259.1">
    <property type="nucleotide sequence ID" value="NZ_CP011940.1"/>
</dbReference>
<name>A0A848C317_9FIRM</name>
<evidence type="ECO:0000256" key="3">
    <source>
        <dbReference type="ARBA" id="ARBA00038054"/>
    </source>
</evidence>
<dbReference type="InterPro" id="IPR012349">
    <property type="entry name" value="Split_barrel_FMN-bd"/>
</dbReference>
<dbReference type="SUPFAM" id="SSF50475">
    <property type="entry name" value="FMN-binding split barrel"/>
    <property type="match status" value="1"/>
</dbReference>
<reference evidence="5 8" key="2">
    <citation type="submission" date="2024-10" db="EMBL/GenBank/DDBJ databases">
        <authorList>
            <person name="Sang B.-I."/>
            <person name="Prabhaharan D."/>
        </authorList>
    </citation>
    <scope>NUCLEOTIDE SEQUENCE [LARGE SCALE GENOMIC DNA]</scope>
    <source>
        <strain evidence="5 8">MH</strain>
    </source>
</reference>
<keyword evidence="2" id="KW-0285">Flavoprotein</keyword>
<dbReference type="PANTHER" id="PTHR43567">
    <property type="entry name" value="FLAVOREDOXIN-RELATED-RELATED"/>
    <property type="match status" value="1"/>
</dbReference>
<evidence type="ECO:0000259" key="4">
    <source>
        <dbReference type="Pfam" id="PF01613"/>
    </source>
</evidence>
<evidence type="ECO:0000313" key="8">
    <source>
        <dbReference type="Proteomes" id="UP001605989"/>
    </source>
</evidence>
<dbReference type="PANTHER" id="PTHR43567:SF1">
    <property type="entry name" value="FLAVOREDOXIN"/>
    <property type="match status" value="1"/>
</dbReference>
<dbReference type="KEGG" id="mhw:ACT01_09670"/>
<dbReference type="Pfam" id="PF01613">
    <property type="entry name" value="Flavin_Reduct"/>
    <property type="match status" value="1"/>
</dbReference>
<accession>A0A848C317</accession>
<dbReference type="Gene3D" id="2.30.110.10">
    <property type="entry name" value="Electron Transport, Fmn-binding Protein, Chain A"/>
    <property type="match status" value="1"/>
</dbReference>
<dbReference type="AlphaFoldDB" id="A0A848C317"/>
<feature type="domain" description="Flavin reductase like" evidence="4">
    <location>
        <begin position="14"/>
        <end position="143"/>
    </location>
</feature>
<evidence type="ECO:0000313" key="7">
    <source>
        <dbReference type="Proteomes" id="UP000591071"/>
    </source>
</evidence>
<dbReference type="EMBL" id="JBIEKR010000001">
    <property type="protein sequence ID" value="MFG6271812.1"/>
    <property type="molecule type" value="Genomic_DNA"/>
</dbReference>
<evidence type="ECO:0000313" key="6">
    <source>
        <dbReference type="EMBL" id="NME28933.1"/>
    </source>
</evidence>
<evidence type="ECO:0000256" key="2">
    <source>
        <dbReference type="ARBA" id="ARBA00022630"/>
    </source>
</evidence>
<comment type="cofactor">
    <cofactor evidence="1">
        <name>FMN</name>
        <dbReference type="ChEBI" id="CHEBI:58210"/>
    </cofactor>
</comment>
<keyword evidence="5" id="KW-0560">Oxidoreductase</keyword>
<comment type="caution">
    <text evidence="6">The sequence shown here is derived from an EMBL/GenBank/DDBJ whole genome shotgun (WGS) entry which is preliminary data.</text>
</comment>
<dbReference type="OrthoDB" id="9806228at2"/>
<dbReference type="GO" id="GO:0010181">
    <property type="term" value="F:FMN binding"/>
    <property type="evidence" value="ECO:0007669"/>
    <property type="project" value="InterPro"/>
</dbReference>
<evidence type="ECO:0000313" key="5">
    <source>
        <dbReference type="EMBL" id="MFG6271812.1"/>
    </source>
</evidence>
<sequence>MSVEFEGKKACIAPEGVFIIGTYDEKGVPNAMNAAWGSQSDYGEITLFLAKHKTTDNIKHTKAFTVAFATKDTVDIADYFGVETGNKVNKIEKAGCHVHKSLHVNAPIIEEFPVTLECECTSYDDNTGILVGRIVAQQADESVLTDGKIDYDKLQPIIFDISTMTYRLIGPVVGQAFHDGLKIKR</sequence>
<dbReference type="Proteomes" id="UP001605989">
    <property type="component" value="Unassembled WGS sequence"/>
</dbReference>
<evidence type="ECO:0000256" key="1">
    <source>
        <dbReference type="ARBA" id="ARBA00001917"/>
    </source>
</evidence>
<organism evidence="6 7">
    <name type="scientific">Megasphaera hexanoica</name>
    <dbReference type="NCBI Taxonomy" id="1675036"/>
    <lineage>
        <taxon>Bacteria</taxon>
        <taxon>Bacillati</taxon>
        <taxon>Bacillota</taxon>
        <taxon>Negativicutes</taxon>
        <taxon>Veillonellales</taxon>
        <taxon>Veillonellaceae</taxon>
        <taxon>Megasphaera</taxon>
    </lineage>
</organism>
<reference evidence="6 7" key="1">
    <citation type="submission" date="2020-04" db="EMBL/GenBank/DDBJ databases">
        <authorList>
            <person name="Hitch T.C.A."/>
            <person name="Wylensek D."/>
            <person name="Clavel T."/>
        </authorList>
    </citation>
    <scope>NUCLEOTIDE SEQUENCE [LARGE SCALE GENOMIC DNA]</scope>
    <source>
        <strain evidence="6 7">Oil-RF-744-FAT-WT-6-1</strain>
    </source>
</reference>
<keyword evidence="8" id="KW-1185">Reference proteome</keyword>
<dbReference type="InterPro" id="IPR052174">
    <property type="entry name" value="Flavoredoxin"/>
</dbReference>
<gene>
    <name evidence="5" type="ORF">ACGTZG_01250</name>
    <name evidence="6" type="ORF">HF872_09920</name>
</gene>
<dbReference type="InterPro" id="IPR002563">
    <property type="entry name" value="Flavin_Rdtase-like_dom"/>
</dbReference>
<dbReference type="GO" id="GO:0016646">
    <property type="term" value="F:oxidoreductase activity, acting on the CH-NH group of donors, NAD or NADP as acceptor"/>
    <property type="evidence" value="ECO:0007669"/>
    <property type="project" value="UniProtKB-ARBA"/>
</dbReference>
<comment type="similarity">
    <text evidence="3">Belongs to the flavoredoxin family.</text>
</comment>
<proteinExistence type="inferred from homology"/>
<dbReference type="EMBL" id="JABAFG010000016">
    <property type="protein sequence ID" value="NME28933.1"/>
    <property type="molecule type" value="Genomic_DNA"/>
</dbReference>